<gene>
    <name evidence="4" type="ORF">F2Q68_00012280</name>
</gene>
<dbReference type="GO" id="GO:0005886">
    <property type="term" value="C:plasma membrane"/>
    <property type="evidence" value="ECO:0007669"/>
    <property type="project" value="UniProtKB-SubCell"/>
</dbReference>
<dbReference type="PROSITE" id="PS50011">
    <property type="entry name" value="PROTEIN_KINASE_DOM"/>
    <property type="match status" value="1"/>
</dbReference>
<dbReference type="GO" id="GO:0004672">
    <property type="term" value="F:protein kinase activity"/>
    <property type="evidence" value="ECO:0007669"/>
    <property type="project" value="InterPro"/>
</dbReference>
<dbReference type="Proteomes" id="UP000712281">
    <property type="component" value="Unassembled WGS sequence"/>
</dbReference>
<dbReference type="InterPro" id="IPR011009">
    <property type="entry name" value="Kinase-like_dom_sf"/>
</dbReference>
<evidence type="ECO:0000313" key="5">
    <source>
        <dbReference type="Proteomes" id="UP000712281"/>
    </source>
</evidence>
<dbReference type="InterPro" id="IPR001245">
    <property type="entry name" value="Ser-Thr/Tyr_kinase_cat_dom"/>
</dbReference>
<dbReference type="AlphaFoldDB" id="A0A8S9KPM1"/>
<organism evidence="4 5">
    <name type="scientific">Brassica cretica</name>
    <name type="common">Mustard</name>
    <dbReference type="NCBI Taxonomy" id="69181"/>
    <lineage>
        <taxon>Eukaryota</taxon>
        <taxon>Viridiplantae</taxon>
        <taxon>Streptophyta</taxon>
        <taxon>Embryophyta</taxon>
        <taxon>Tracheophyta</taxon>
        <taxon>Spermatophyta</taxon>
        <taxon>Magnoliopsida</taxon>
        <taxon>eudicotyledons</taxon>
        <taxon>Gunneridae</taxon>
        <taxon>Pentapetalae</taxon>
        <taxon>rosids</taxon>
        <taxon>malvids</taxon>
        <taxon>Brassicales</taxon>
        <taxon>Brassicaceae</taxon>
        <taxon>Brassiceae</taxon>
        <taxon>Brassica</taxon>
    </lineage>
</organism>
<dbReference type="InterPro" id="IPR000719">
    <property type="entry name" value="Prot_kinase_dom"/>
</dbReference>
<dbReference type="InterPro" id="IPR050823">
    <property type="entry name" value="Plant_Ser_Thr_Prot_Kinase"/>
</dbReference>
<reference evidence="4" key="1">
    <citation type="submission" date="2019-12" db="EMBL/GenBank/DDBJ databases">
        <title>Genome sequencing and annotation of Brassica cretica.</title>
        <authorList>
            <person name="Studholme D.J."/>
            <person name="Sarris P.F."/>
        </authorList>
    </citation>
    <scope>NUCLEOTIDE SEQUENCE</scope>
    <source>
        <strain evidence="4">PFS-001/15</strain>
        <tissue evidence="4">Leaf</tissue>
    </source>
</reference>
<evidence type="ECO:0000256" key="1">
    <source>
        <dbReference type="ARBA" id="ARBA00004236"/>
    </source>
</evidence>
<dbReference type="GO" id="GO:0005524">
    <property type="term" value="F:ATP binding"/>
    <property type="evidence" value="ECO:0007669"/>
    <property type="project" value="InterPro"/>
</dbReference>
<accession>A0A8S9KPM1</accession>
<proteinExistence type="predicted"/>
<dbReference type="Pfam" id="PF07714">
    <property type="entry name" value="PK_Tyr_Ser-Thr"/>
    <property type="match status" value="2"/>
</dbReference>
<keyword evidence="2" id="KW-1003">Cell membrane</keyword>
<dbReference type="SUPFAM" id="SSF56112">
    <property type="entry name" value="Protein kinase-like (PK-like)"/>
    <property type="match status" value="1"/>
</dbReference>
<dbReference type="Gene3D" id="3.30.200.20">
    <property type="entry name" value="Phosphorylase Kinase, domain 1"/>
    <property type="match status" value="1"/>
</dbReference>
<name>A0A8S9KPM1_BRACR</name>
<evidence type="ECO:0000259" key="3">
    <source>
        <dbReference type="PROSITE" id="PS50011"/>
    </source>
</evidence>
<dbReference type="Gene3D" id="1.10.510.10">
    <property type="entry name" value="Transferase(Phosphotransferase) domain 1"/>
    <property type="match status" value="2"/>
</dbReference>
<sequence length="291" mass="32529">MGNCISPFTGGLATTSGVKVFTIAELKKATKVFGDQDMIIEESFRGVVRGYIDPKTLSPSKEGLGIAVVVKMCVLRNGYVLKEWLVVDFDFLRLKSHPCLVRLIGYGSNRDYLFLVSEYFPNGSLERHIYRGKEIDESRSKSLPWEIRLKVSIGAAQGLAFLHSRKSTGLYRGNLTASKILLDPKVTLTFNILQLLTAGTVHMAGDVYSFGVILLEILTGLDYRRIILAKDAIRDDKENIAEMIDPDLENSYPLEDGVRMCEIIKQCLAEDPKERPSMQQVLDHLNAIAKI</sequence>
<protein>
    <recommendedName>
        <fullName evidence="3">Protein kinase domain-containing protein</fullName>
    </recommendedName>
</protein>
<comment type="subcellular location">
    <subcellularLocation>
        <location evidence="1">Cell membrane</location>
    </subcellularLocation>
</comment>
<comment type="caution">
    <text evidence="4">The sequence shown here is derived from an EMBL/GenBank/DDBJ whole genome shotgun (WGS) entry which is preliminary data.</text>
</comment>
<evidence type="ECO:0000313" key="4">
    <source>
        <dbReference type="EMBL" id="KAF2595677.1"/>
    </source>
</evidence>
<keyword evidence="2" id="KW-0472">Membrane</keyword>
<dbReference type="EMBL" id="QGKW02000717">
    <property type="protein sequence ID" value="KAF2595677.1"/>
    <property type="molecule type" value="Genomic_DNA"/>
</dbReference>
<evidence type="ECO:0000256" key="2">
    <source>
        <dbReference type="ARBA" id="ARBA00022475"/>
    </source>
</evidence>
<dbReference type="PANTHER" id="PTHR45621">
    <property type="entry name" value="OS01G0588500 PROTEIN-RELATED"/>
    <property type="match status" value="1"/>
</dbReference>
<feature type="domain" description="Protein kinase" evidence="3">
    <location>
        <begin position="33"/>
        <end position="287"/>
    </location>
</feature>